<organism evidence="2 3">
    <name type="scientific">Cryobacterium tepidiphilum</name>
    <dbReference type="NCBI Taxonomy" id="2486026"/>
    <lineage>
        <taxon>Bacteria</taxon>
        <taxon>Bacillati</taxon>
        <taxon>Actinomycetota</taxon>
        <taxon>Actinomycetes</taxon>
        <taxon>Micrococcales</taxon>
        <taxon>Microbacteriaceae</taxon>
        <taxon>Cryobacterium</taxon>
    </lineage>
</organism>
<dbReference type="Proteomes" id="UP000279859">
    <property type="component" value="Unassembled WGS sequence"/>
</dbReference>
<keyword evidence="3" id="KW-1185">Reference proteome</keyword>
<gene>
    <name evidence="2" type="ORF">EEJ31_00745</name>
</gene>
<feature type="domain" description="DUF4097" evidence="1">
    <location>
        <begin position="44"/>
        <end position="281"/>
    </location>
</feature>
<dbReference type="EMBL" id="RDSR01000001">
    <property type="protein sequence ID" value="RNE67340.1"/>
    <property type="molecule type" value="Genomic_DNA"/>
</dbReference>
<evidence type="ECO:0000313" key="2">
    <source>
        <dbReference type="EMBL" id="RNE67340.1"/>
    </source>
</evidence>
<dbReference type="Pfam" id="PF13349">
    <property type="entry name" value="DUF4097"/>
    <property type="match status" value="1"/>
</dbReference>
<proteinExistence type="predicted"/>
<dbReference type="RefSeq" id="WP_123044370.1">
    <property type="nucleotide sequence ID" value="NZ_RDSR01000001.1"/>
</dbReference>
<dbReference type="InterPro" id="IPR025164">
    <property type="entry name" value="Toastrack_DUF4097"/>
</dbReference>
<comment type="caution">
    <text evidence="2">The sequence shown here is derived from an EMBL/GenBank/DDBJ whole genome shotgun (WGS) entry which is preliminary data.</text>
</comment>
<reference evidence="2 3" key="1">
    <citation type="submission" date="2018-11" db="EMBL/GenBank/DDBJ databases">
        <title>Cryobacterium sp. nov., isolated from rhizosphere soil of lettuce.</title>
        <authorList>
            <person name="Wang Y."/>
        </authorList>
    </citation>
    <scope>NUCLEOTIDE SEQUENCE [LARGE SCALE GENOMIC DNA]</scope>
    <source>
        <strain evidence="2 3">NEAU-85</strain>
    </source>
</reference>
<dbReference type="AlphaFoldDB" id="A0A3M8LPB7"/>
<evidence type="ECO:0000259" key="1">
    <source>
        <dbReference type="Pfam" id="PF13349"/>
    </source>
</evidence>
<name>A0A3M8LPB7_9MICO</name>
<accession>A0A3M8LPB7</accession>
<protein>
    <recommendedName>
        <fullName evidence="1">DUF4097 domain-containing protein</fullName>
    </recommendedName>
</protein>
<evidence type="ECO:0000313" key="3">
    <source>
        <dbReference type="Proteomes" id="UP000279859"/>
    </source>
</evidence>
<dbReference type="OrthoDB" id="3232569at2"/>
<sequence length="283" mass="29625">MSLEKWLVAPGQSKVIDLALVRRLKVTLIGGKVDVIGHDEPGARVEVHSVTGKDLRISMDGDALEIDHPQLRWDNFIDAFSSFRGTAKADISVMVPRDVALKLGVVSAEALVSNLTAGARLSTVSGDIVVDGLSGPLDLNGVNGEFSVRGHTGSISVHTVTGETTASGHIDRFTLDGVSGDVFLDLAGTPNAVTTNTVNGNVMLRLGSDVPARYLLNTVSGALQVDDHTIRRSFGKGYEGSFGELAGSWLELRANSVSGDISVVRQRVQAPSGATDAPGEASA</sequence>